<dbReference type="SMART" id="SM00213">
    <property type="entry name" value="UBQ"/>
    <property type="match status" value="1"/>
</dbReference>
<feature type="domain" description="Ubiquitin-like" evidence="2">
    <location>
        <begin position="5"/>
        <end position="82"/>
    </location>
</feature>
<evidence type="ECO:0000313" key="4">
    <source>
        <dbReference type="Proteomes" id="UP001218218"/>
    </source>
</evidence>
<dbReference type="Pfam" id="PF00240">
    <property type="entry name" value="ubiquitin"/>
    <property type="match status" value="1"/>
</dbReference>
<keyword evidence="4" id="KW-1185">Reference proteome</keyword>
<dbReference type="CDD" id="cd17039">
    <property type="entry name" value="Ubl_ubiquitin_like"/>
    <property type="match status" value="1"/>
</dbReference>
<dbReference type="PROSITE" id="PS50053">
    <property type="entry name" value="UBIQUITIN_2"/>
    <property type="match status" value="1"/>
</dbReference>
<evidence type="ECO:0000256" key="1">
    <source>
        <dbReference type="SAM" id="MobiDB-lite"/>
    </source>
</evidence>
<comment type="caution">
    <text evidence="3">The sequence shown here is derived from an EMBL/GenBank/DDBJ whole genome shotgun (WGS) entry which is preliminary data.</text>
</comment>
<gene>
    <name evidence="3" type="ORF">DFH08DRAFT_809174</name>
</gene>
<reference evidence="3" key="1">
    <citation type="submission" date="2023-03" db="EMBL/GenBank/DDBJ databases">
        <title>Massive genome expansion in bonnet fungi (Mycena s.s.) driven by repeated elements and novel gene families across ecological guilds.</title>
        <authorList>
            <consortium name="Lawrence Berkeley National Laboratory"/>
            <person name="Harder C.B."/>
            <person name="Miyauchi S."/>
            <person name="Viragh M."/>
            <person name="Kuo A."/>
            <person name="Thoen E."/>
            <person name="Andreopoulos B."/>
            <person name="Lu D."/>
            <person name="Skrede I."/>
            <person name="Drula E."/>
            <person name="Henrissat B."/>
            <person name="Morin E."/>
            <person name="Kohler A."/>
            <person name="Barry K."/>
            <person name="LaButti K."/>
            <person name="Morin E."/>
            <person name="Salamov A."/>
            <person name="Lipzen A."/>
            <person name="Mereny Z."/>
            <person name="Hegedus B."/>
            <person name="Baldrian P."/>
            <person name="Stursova M."/>
            <person name="Weitz H."/>
            <person name="Taylor A."/>
            <person name="Grigoriev I.V."/>
            <person name="Nagy L.G."/>
            <person name="Martin F."/>
            <person name="Kauserud H."/>
        </authorList>
    </citation>
    <scope>NUCLEOTIDE SEQUENCE</scope>
    <source>
        <strain evidence="3">CBHHK002</strain>
    </source>
</reference>
<sequence length="413" mass="44918">MESMVKIYIENTGQAACVGYLVDLAESVGQLKAEIEETEGLEFGRQRLLFQGRELSEYGQTLLSCSIQEHSTVQLSLRQPVGALGDSPWVLWGGKGGHSSFKGVQEVSGSHTSLYDWDGDMKHPTIKGLPLSRGMPVVVTDSPEGHKTGILSEDGRPDGWCYGRSEKDGGMTGWFPHARSASELPDSEAAPPLPVFSFPSAHPLWFKVPLGERGHSYVLIALTYERRAPPGQATLVDVRLQCVATSERCISSVSFKITVPAQTVRDVKYPEAVGFGHQTSVHVEVTRRETVERHGEVHFAAPQVPLGADAGASTESEQTRSESGTRESGMRITGVACSGGDTAHWLVDGARGVGEQDRVPAFMEGMSFVVEEKPAVFLYESYVTTSKDGKKKEHWGSSSTLVAKGKRWLRVKS</sequence>
<organism evidence="3 4">
    <name type="scientific">Mycena albidolilacea</name>
    <dbReference type="NCBI Taxonomy" id="1033008"/>
    <lineage>
        <taxon>Eukaryota</taxon>
        <taxon>Fungi</taxon>
        <taxon>Dikarya</taxon>
        <taxon>Basidiomycota</taxon>
        <taxon>Agaricomycotina</taxon>
        <taxon>Agaricomycetes</taxon>
        <taxon>Agaricomycetidae</taxon>
        <taxon>Agaricales</taxon>
        <taxon>Marasmiineae</taxon>
        <taxon>Mycenaceae</taxon>
        <taxon>Mycena</taxon>
    </lineage>
</organism>
<evidence type="ECO:0000259" key="2">
    <source>
        <dbReference type="PROSITE" id="PS50053"/>
    </source>
</evidence>
<dbReference type="SUPFAM" id="SSF54236">
    <property type="entry name" value="Ubiquitin-like"/>
    <property type="match status" value="1"/>
</dbReference>
<feature type="region of interest" description="Disordered" evidence="1">
    <location>
        <begin position="306"/>
        <end position="329"/>
    </location>
</feature>
<name>A0AAD7A148_9AGAR</name>
<accession>A0AAD7A148</accession>
<dbReference type="InterPro" id="IPR000626">
    <property type="entry name" value="Ubiquitin-like_dom"/>
</dbReference>
<dbReference type="AlphaFoldDB" id="A0AAD7A148"/>
<evidence type="ECO:0000313" key="3">
    <source>
        <dbReference type="EMBL" id="KAJ7347418.1"/>
    </source>
</evidence>
<dbReference type="InterPro" id="IPR029071">
    <property type="entry name" value="Ubiquitin-like_domsf"/>
</dbReference>
<dbReference type="Proteomes" id="UP001218218">
    <property type="component" value="Unassembled WGS sequence"/>
</dbReference>
<dbReference type="Gene3D" id="3.10.20.90">
    <property type="entry name" value="Phosphatidylinositol 3-kinase Catalytic Subunit, Chain A, domain 1"/>
    <property type="match status" value="1"/>
</dbReference>
<protein>
    <recommendedName>
        <fullName evidence="2">Ubiquitin-like domain-containing protein</fullName>
    </recommendedName>
</protein>
<proteinExistence type="predicted"/>
<feature type="compositionally biased region" description="Basic and acidic residues" evidence="1">
    <location>
        <begin position="317"/>
        <end position="329"/>
    </location>
</feature>
<dbReference type="EMBL" id="JARIHO010000019">
    <property type="protein sequence ID" value="KAJ7347418.1"/>
    <property type="molecule type" value="Genomic_DNA"/>
</dbReference>